<gene>
    <name evidence="1" type="ORF">IAD15_09945</name>
</gene>
<evidence type="ECO:0000313" key="2">
    <source>
        <dbReference type="Proteomes" id="UP000824175"/>
    </source>
</evidence>
<evidence type="ECO:0000313" key="1">
    <source>
        <dbReference type="EMBL" id="HIU14374.1"/>
    </source>
</evidence>
<dbReference type="EMBL" id="DVMJ01000086">
    <property type="protein sequence ID" value="HIU14374.1"/>
    <property type="molecule type" value="Genomic_DNA"/>
</dbReference>
<dbReference type="SUPFAM" id="SSF158622">
    <property type="entry name" value="YheA/YmcA-like"/>
    <property type="match status" value="1"/>
</dbReference>
<organism evidence="1 2">
    <name type="scientific">Candidatus Fimiplasma intestinipullorum</name>
    <dbReference type="NCBI Taxonomy" id="2840825"/>
    <lineage>
        <taxon>Bacteria</taxon>
        <taxon>Bacillati</taxon>
        <taxon>Bacillota</taxon>
        <taxon>Clostridia</taxon>
        <taxon>Eubacteriales</taxon>
        <taxon>Candidatus Fimiplasma</taxon>
    </lineage>
</organism>
<proteinExistence type="predicted"/>
<accession>A0A9D1HRV2</accession>
<sequence>MNKTDRLALDIREWIIAQPAYQNYLHSHQEVMKHKELVQMEQELKMLQQQIIELKKEPEADVDETVRLYKEKKAIFENHPLVVNYLADQAELNALFQYIVANIEANLKE</sequence>
<comment type="caution">
    <text evidence="1">The sequence shown here is derived from an EMBL/GenBank/DDBJ whole genome shotgun (WGS) entry which is preliminary data.</text>
</comment>
<dbReference type="AlphaFoldDB" id="A0A9D1HRV2"/>
<dbReference type="Pfam" id="PF06133">
    <property type="entry name" value="Com_YlbF"/>
    <property type="match status" value="1"/>
</dbReference>
<reference evidence="1" key="1">
    <citation type="submission" date="2020-10" db="EMBL/GenBank/DDBJ databases">
        <authorList>
            <person name="Gilroy R."/>
        </authorList>
    </citation>
    <scope>NUCLEOTIDE SEQUENCE</scope>
    <source>
        <strain evidence="1">CHK195-11698</strain>
    </source>
</reference>
<reference evidence="1" key="2">
    <citation type="journal article" date="2021" name="PeerJ">
        <title>Extensive microbial diversity within the chicken gut microbiome revealed by metagenomics and culture.</title>
        <authorList>
            <person name="Gilroy R."/>
            <person name="Ravi A."/>
            <person name="Getino M."/>
            <person name="Pursley I."/>
            <person name="Horton D.L."/>
            <person name="Alikhan N.F."/>
            <person name="Baker D."/>
            <person name="Gharbi K."/>
            <person name="Hall N."/>
            <person name="Watson M."/>
            <person name="Adriaenssens E.M."/>
            <person name="Foster-Nyarko E."/>
            <person name="Jarju S."/>
            <person name="Secka A."/>
            <person name="Antonio M."/>
            <person name="Oren A."/>
            <person name="Chaudhuri R.R."/>
            <person name="La Ragione R."/>
            <person name="Hildebrand F."/>
            <person name="Pallen M.J."/>
        </authorList>
    </citation>
    <scope>NUCLEOTIDE SEQUENCE</scope>
    <source>
        <strain evidence="1">CHK195-11698</strain>
    </source>
</reference>
<name>A0A9D1HRV2_9FIRM</name>
<dbReference type="Gene3D" id="1.20.1500.10">
    <property type="entry name" value="YheA/YmcA-like"/>
    <property type="match status" value="1"/>
</dbReference>
<protein>
    <submittedName>
        <fullName evidence="1">YlbF family regulator</fullName>
    </submittedName>
</protein>
<dbReference type="InterPro" id="IPR023378">
    <property type="entry name" value="YheA/YmcA-like_dom_sf"/>
</dbReference>
<dbReference type="Proteomes" id="UP000824175">
    <property type="component" value="Unassembled WGS sequence"/>
</dbReference>
<dbReference type="InterPro" id="IPR010368">
    <property type="entry name" value="Com_YlbF"/>
</dbReference>